<evidence type="ECO:0000313" key="2">
    <source>
        <dbReference type="Proteomes" id="UP001519460"/>
    </source>
</evidence>
<protein>
    <submittedName>
        <fullName evidence="1">Uncharacterized protein</fullName>
    </submittedName>
</protein>
<proteinExistence type="predicted"/>
<sequence>RGRHCETGQTDLRNSRAPFRLGALGVHCPCLLPKRVNVDHSGFQYPPDRRLLPPQSLDIHRARRSRGGPEKRGPVHWERCLPSDVFIVTNGHWFVWKNMAPYFRSDPVKAAESLSL</sequence>
<organism evidence="1 2">
    <name type="scientific">Batillaria attramentaria</name>
    <dbReference type="NCBI Taxonomy" id="370345"/>
    <lineage>
        <taxon>Eukaryota</taxon>
        <taxon>Metazoa</taxon>
        <taxon>Spiralia</taxon>
        <taxon>Lophotrochozoa</taxon>
        <taxon>Mollusca</taxon>
        <taxon>Gastropoda</taxon>
        <taxon>Caenogastropoda</taxon>
        <taxon>Sorbeoconcha</taxon>
        <taxon>Cerithioidea</taxon>
        <taxon>Batillariidae</taxon>
        <taxon>Batillaria</taxon>
    </lineage>
</organism>
<dbReference type="EMBL" id="JACVVK020000679">
    <property type="protein sequence ID" value="KAK7456579.1"/>
    <property type="molecule type" value="Genomic_DNA"/>
</dbReference>
<accession>A0ABD0J453</accession>
<keyword evidence="2" id="KW-1185">Reference proteome</keyword>
<gene>
    <name evidence="1" type="ORF">BaRGS_00039305</name>
</gene>
<comment type="caution">
    <text evidence="1">The sequence shown here is derived from an EMBL/GenBank/DDBJ whole genome shotgun (WGS) entry which is preliminary data.</text>
</comment>
<feature type="non-terminal residue" evidence="1">
    <location>
        <position position="1"/>
    </location>
</feature>
<name>A0ABD0J453_9CAEN</name>
<evidence type="ECO:0000313" key="1">
    <source>
        <dbReference type="EMBL" id="KAK7456579.1"/>
    </source>
</evidence>
<dbReference type="Proteomes" id="UP001519460">
    <property type="component" value="Unassembled WGS sequence"/>
</dbReference>
<dbReference type="AlphaFoldDB" id="A0ABD0J453"/>
<reference evidence="1 2" key="1">
    <citation type="journal article" date="2023" name="Sci. Data">
        <title>Genome assembly of the Korean intertidal mud-creeper Batillaria attramentaria.</title>
        <authorList>
            <person name="Patra A.K."/>
            <person name="Ho P.T."/>
            <person name="Jun S."/>
            <person name="Lee S.J."/>
            <person name="Kim Y."/>
            <person name="Won Y.J."/>
        </authorList>
    </citation>
    <scope>NUCLEOTIDE SEQUENCE [LARGE SCALE GENOMIC DNA]</scope>
    <source>
        <strain evidence="1">Wonlab-2016</strain>
    </source>
</reference>